<dbReference type="AlphaFoldDB" id="A0A0H5QJ27"/>
<dbReference type="EMBL" id="HACM01001220">
    <property type="protein sequence ID" value="CRZ01662.1"/>
    <property type="molecule type" value="Transcribed_RNA"/>
</dbReference>
<protein>
    <submittedName>
        <fullName evidence="1">Uncharacterized protein</fullName>
    </submittedName>
</protein>
<reference evidence="1" key="1">
    <citation type="submission" date="2015-04" db="EMBL/GenBank/DDBJ databases">
        <title>The genome sequence of the plant pathogenic Rhizarian Plasmodiophora brassicae reveals insights in its biotrophic life cycle and the origin of chitin synthesis.</title>
        <authorList>
            <person name="Schwelm A."/>
            <person name="Fogelqvist J."/>
            <person name="Knaust A."/>
            <person name="Julke S."/>
            <person name="Lilja T."/>
            <person name="Dhandapani V."/>
            <person name="Bonilla-Rosso G."/>
            <person name="Karlsson M."/>
            <person name="Shevchenko A."/>
            <person name="Choi S.R."/>
            <person name="Kim H.G."/>
            <person name="Park J.Y."/>
            <person name="Lim Y.P."/>
            <person name="Ludwig-Muller J."/>
            <person name="Dixelius C."/>
        </authorList>
    </citation>
    <scope>NUCLEOTIDE SEQUENCE</scope>
    <source>
        <tissue evidence="1">Potato root galls</tissue>
    </source>
</reference>
<organism evidence="1">
    <name type="scientific">Spongospora subterranea</name>
    <dbReference type="NCBI Taxonomy" id="70186"/>
    <lineage>
        <taxon>Eukaryota</taxon>
        <taxon>Sar</taxon>
        <taxon>Rhizaria</taxon>
        <taxon>Endomyxa</taxon>
        <taxon>Phytomyxea</taxon>
        <taxon>Plasmodiophorida</taxon>
        <taxon>Plasmodiophoridae</taxon>
        <taxon>Spongospora</taxon>
    </lineage>
</organism>
<evidence type="ECO:0000313" key="1">
    <source>
        <dbReference type="EMBL" id="CRZ01662.1"/>
    </source>
</evidence>
<sequence length="127" mass="14112">MDLQAFRKLIHKLNVAFVMHNIFQLMMNLVIRVEVALIVHVKITAAVGPSIVFALEIGCVPSQQQGSRLMFCLAIVHTVLIQLLSKRILESKAVIQSQPHLHSLASVFSNASISYAFSNCRIVFALN</sequence>
<accession>A0A0H5QJ27</accession>
<name>A0A0H5QJ27_9EUKA</name>
<proteinExistence type="predicted"/>